<proteinExistence type="predicted"/>
<evidence type="ECO:0000256" key="1">
    <source>
        <dbReference type="SAM" id="Phobius"/>
    </source>
</evidence>
<comment type="caution">
    <text evidence="2">The sequence shown here is derived from an EMBL/GenBank/DDBJ whole genome shotgun (WGS) entry which is preliminary data.</text>
</comment>
<name>A0A1G2TI76_9BACT</name>
<dbReference type="EMBL" id="MHVS01000002">
    <property type="protein sequence ID" value="OHA96986.1"/>
    <property type="molecule type" value="Genomic_DNA"/>
</dbReference>
<keyword evidence="1" id="KW-0812">Transmembrane</keyword>
<evidence type="ECO:0000313" key="3">
    <source>
        <dbReference type="Proteomes" id="UP000177279"/>
    </source>
</evidence>
<dbReference type="AlphaFoldDB" id="A0A1G2TI76"/>
<keyword evidence="1" id="KW-0472">Membrane</keyword>
<keyword evidence="1" id="KW-1133">Transmembrane helix</keyword>
<reference evidence="2 3" key="1">
    <citation type="journal article" date="2016" name="Nat. Commun.">
        <title>Thousands of microbial genomes shed light on interconnected biogeochemical processes in an aquifer system.</title>
        <authorList>
            <person name="Anantharaman K."/>
            <person name="Brown C.T."/>
            <person name="Hug L.A."/>
            <person name="Sharon I."/>
            <person name="Castelle C.J."/>
            <person name="Probst A.J."/>
            <person name="Thomas B.C."/>
            <person name="Singh A."/>
            <person name="Wilkins M.J."/>
            <person name="Karaoz U."/>
            <person name="Brodie E.L."/>
            <person name="Williams K.H."/>
            <person name="Hubbard S.S."/>
            <person name="Banfield J.F."/>
        </authorList>
    </citation>
    <scope>NUCLEOTIDE SEQUENCE [LARGE SCALE GENOMIC DNA]</scope>
</reference>
<feature type="transmembrane region" description="Helical" evidence="1">
    <location>
        <begin position="12"/>
        <end position="33"/>
    </location>
</feature>
<protein>
    <submittedName>
        <fullName evidence="2">Uncharacterized protein</fullName>
    </submittedName>
</protein>
<sequence length="262" mass="28454">MNSWSRRRKRIILAIIFFVLIVLVGVPVFFLFYRAPTCFDGRQNGDEAGVDCGGSCQLLCRAESLPLIIKGDPRILSLATSTFEVIALVENANNSGEIYRAGYVLKIYDASSAVPVKTLEGFAYVPPGSVFAVFEGPFVLEAGVIPNRAVLEWQEGSLVWQKNAAPAPELLVLDPALSRETTSPRLEAVISNPTLADLANIDLTAVVSDAEGNIFAASKTFVESLPAGSKSTAIFTWPKPFDRQAAGTEIIVRVFPDRSFIR</sequence>
<dbReference type="Proteomes" id="UP000177279">
    <property type="component" value="Unassembled WGS sequence"/>
</dbReference>
<gene>
    <name evidence="2" type="ORF">A3D49_01870</name>
</gene>
<evidence type="ECO:0000313" key="2">
    <source>
        <dbReference type="EMBL" id="OHA96986.1"/>
    </source>
</evidence>
<accession>A0A1G2TI76</accession>
<organism evidence="2 3">
    <name type="scientific">Candidatus Zambryskibacteria bacterium RIFCSPHIGHO2_02_FULL_43_37</name>
    <dbReference type="NCBI Taxonomy" id="1802749"/>
    <lineage>
        <taxon>Bacteria</taxon>
        <taxon>Candidatus Zambryskiibacteriota</taxon>
    </lineage>
</organism>